<dbReference type="GO" id="GO:0005737">
    <property type="term" value="C:cytoplasm"/>
    <property type="evidence" value="ECO:0007669"/>
    <property type="project" value="TreeGrafter"/>
</dbReference>
<dbReference type="InterPro" id="IPR050743">
    <property type="entry name" value="2-oxoacid_DH_E2_comp"/>
</dbReference>
<dbReference type="EMBL" id="PKUQ01000052">
    <property type="protein sequence ID" value="PLW75329.1"/>
    <property type="molecule type" value="Genomic_DNA"/>
</dbReference>
<sequence length="259" mass="27967">MKGTTMGNANKKSDKSETVPAYDYALFGEVENRPLDTIRQIIGTRMTASWQTVPHVTHHDEVDITELETVRHQKNAATDADGQKLSALSFVIKACVSGLKKFPDVNSSLDVSGKSLHLKHYYNIGMAVDTAAGLIVPVLKNVDQLTLTEIATAAEQLADRARNGKLGYADAEGGTFTVTSLGKLGGTGFTPIINAPEVAILGVSRAKQKPIAYDGAIVLRLMLPLSLSYDHRVIDGAKAARFMGFIREQLQSPEQLMAD</sequence>
<evidence type="ECO:0000256" key="1">
    <source>
        <dbReference type="ARBA" id="ARBA00001938"/>
    </source>
</evidence>
<evidence type="ECO:0000256" key="10">
    <source>
        <dbReference type="ARBA" id="ARBA00029730"/>
    </source>
</evidence>
<dbReference type="EC" id="2.3.1.12" evidence="4"/>
<dbReference type="AlphaFoldDB" id="A0A2N5XLD9"/>
<evidence type="ECO:0000256" key="7">
    <source>
        <dbReference type="ARBA" id="ARBA00022823"/>
    </source>
</evidence>
<evidence type="ECO:0000256" key="8">
    <source>
        <dbReference type="ARBA" id="ARBA00023315"/>
    </source>
</evidence>
<dbReference type="SUPFAM" id="SSF52777">
    <property type="entry name" value="CoA-dependent acyltransferases"/>
    <property type="match status" value="1"/>
</dbReference>
<evidence type="ECO:0000259" key="13">
    <source>
        <dbReference type="Pfam" id="PF00198"/>
    </source>
</evidence>
<dbReference type="FunFam" id="3.30.559.10:FF:000004">
    <property type="entry name" value="Acetyltransferase component of pyruvate dehydrogenase complex"/>
    <property type="match status" value="1"/>
</dbReference>
<dbReference type="InterPro" id="IPR023213">
    <property type="entry name" value="CAT-like_dom_sf"/>
</dbReference>
<evidence type="ECO:0000256" key="11">
    <source>
        <dbReference type="ARBA" id="ARBA00031531"/>
    </source>
</evidence>
<dbReference type="GO" id="GO:0006086">
    <property type="term" value="P:pyruvate decarboxylation to acetyl-CoA"/>
    <property type="evidence" value="ECO:0007669"/>
    <property type="project" value="TreeGrafter"/>
</dbReference>
<comment type="subunit">
    <text evidence="3">Forms a 24-polypeptide structural core with octahedral symmetry.</text>
</comment>
<evidence type="ECO:0000256" key="5">
    <source>
        <dbReference type="ARBA" id="ARBA00016300"/>
    </source>
</evidence>
<dbReference type="GO" id="GO:0031405">
    <property type="term" value="F:lipoic acid binding"/>
    <property type="evidence" value="ECO:0007669"/>
    <property type="project" value="TreeGrafter"/>
</dbReference>
<dbReference type="Pfam" id="PF00198">
    <property type="entry name" value="2-oxoacid_dh"/>
    <property type="match status" value="1"/>
</dbReference>
<comment type="similarity">
    <text evidence="2">Belongs to the 2-oxoacid dehydrogenase family.</text>
</comment>
<reference evidence="14 15" key="1">
    <citation type="submission" date="2018-01" db="EMBL/GenBank/DDBJ databases">
        <title>The draft genome sequence of Cohaesibacter sp. H1304.</title>
        <authorList>
            <person name="Wang N.-N."/>
            <person name="Du Z.-J."/>
        </authorList>
    </citation>
    <scope>NUCLEOTIDE SEQUENCE [LARGE SCALE GENOMIC DNA]</scope>
    <source>
        <strain evidence="14 15">H1304</strain>
    </source>
</reference>
<feature type="domain" description="2-oxoacid dehydrogenase acyltransferase catalytic" evidence="13">
    <location>
        <begin position="29"/>
        <end position="257"/>
    </location>
</feature>
<evidence type="ECO:0000256" key="6">
    <source>
        <dbReference type="ARBA" id="ARBA00022679"/>
    </source>
</evidence>
<evidence type="ECO:0000256" key="2">
    <source>
        <dbReference type="ARBA" id="ARBA00007317"/>
    </source>
</evidence>
<keyword evidence="15" id="KW-1185">Reference proteome</keyword>
<dbReference type="GO" id="GO:0004742">
    <property type="term" value="F:dihydrolipoyllysine-residue acetyltransferase activity"/>
    <property type="evidence" value="ECO:0007669"/>
    <property type="project" value="UniProtKB-EC"/>
</dbReference>
<gene>
    <name evidence="14" type="ORF">C0081_19845</name>
</gene>
<dbReference type="Gene3D" id="3.30.559.10">
    <property type="entry name" value="Chloramphenicol acetyltransferase-like domain"/>
    <property type="match status" value="1"/>
</dbReference>
<keyword evidence="6" id="KW-0808">Transferase</keyword>
<evidence type="ECO:0000256" key="9">
    <source>
        <dbReference type="ARBA" id="ARBA00025211"/>
    </source>
</evidence>
<proteinExistence type="inferred from homology"/>
<evidence type="ECO:0000313" key="15">
    <source>
        <dbReference type="Proteomes" id="UP000234881"/>
    </source>
</evidence>
<comment type="cofactor">
    <cofactor evidence="1">
        <name>(R)-lipoate</name>
        <dbReference type="ChEBI" id="CHEBI:83088"/>
    </cofactor>
</comment>
<dbReference type="PANTHER" id="PTHR43178">
    <property type="entry name" value="DIHYDROLIPOAMIDE ACETYLTRANSFERASE COMPONENT OF PYRUVATE DEHYDROGENASE COMPLEX"/>
    <property type="match status" value="1"/>
</dbReference>
<comment type="function">
    <text evidence="9">The pyruvate dehydrogenase complex catalyzes the overall conversion of pyruvate to acetyl-CoA and CO(2). It contains multiple copies of three enzymatic components: pyruvate dehydrogenase (E1), dihydrolipoamide acetyltransferase (E2) and lipoamide dehydrogenase (E3).</text>
</comment>
<accession>A0A2N5XLD9</accession>
<evidence type="ECO:0000256" key="3">
    <source>
        <dbReference type="ARBA" id="ARBA00011484"/>
    </source>
</evidence>
<evidence type="ECO:0000313" key="14">
    <source>
        <dbReference type="EMBL" id="PLW75329.1"/>
    </source>
</evidence>
<dbReference type="OrthoDB" id="9805770at2"/>
<keyword evidence="8" id="KW-0012">Acyltransferase</keyword>
<organism evidence="14 15">
    <name type="scientific">Cohaesibacter celericrescens</name>
    <dbReference type="NCBI Taxonomy" id="2067669"/>
    <lineage>
        <taxon>Bacteria</taxon>
        <taxon>Pseudomonadati</taxon>
        <taxon>Pseudomonadota</taxon>
        <taxon>Alphaproteobacteria</taxon>
        <taxon>Hyphomicrobiales</taxon>
        <taxon>Cohaesibacteraceae</taxon>
    </lineage>
</organism>
<name>A0A2N5XLD9_9HYPH</name>
<dbReference type="RefSeq" id="WP_101535481.1">
    <property type="nucleotide sequence ID" value="NZ_PKUQ01000052.1"/>
</dbReference>
<keyword evidence="7" id="KW-0450">Lipoyl</keyword>
<protein>
    <recommendedName>
        <fullName evidence="5">Dihydrolipoyllysine-residue acetyltransferase component of pyruvate dehydrogenase complex</fullName>
        <ecNumber evidence="4">2.3.1.12</ecNumber>
    </recommendedName>
    <alternativeName>
        <fullName evidence="10">Dihydrolipoamide acetyltransferase component of pyruvate dehydrogenase complex</fullName>
    </alternativeName>
    <alternativeName>
        <fullName evidence="11">E2</fullName>
    </alternativeName>
</protein>
<comment type="catalytic activity">
    <reaction evidence="12">
        <text>N(6)-[(R)-dihydrolipoyl]-L-lysyl-[protein] + acetyl-CoA = N(6)-[(R)-S(8)-acetyldihydrolipoyl]-L-lysyl-[protein] + CoA</text>
        <dbReference type="Rhea" id="RHEA:17017"/>
        <dbReference type="Rhea" id="RHEA-COMP:10475"/>
        <dbReference type="Rhea" id="RHEA-COMP:10478"/>
        <dbReference type="ChEBI" id="CHEBI:57287"/>
        <dbReference type="ChEBI" id="CHEBI:57288"/>
        <dbReference type="ChEBI" id="CHEBI:83100"/>
        <dbReference type="ChEBI" id="CHEBI:83111"/>
        <dbReference type="EC" id="2.3.1.12"/>
    </reaction>
</comment>
<dbReference type="PANTHER" id="PTHR43178:SF2">
    <property type="entry name" value="DIHYDROLIPOYLLYSINE-RESIDUE ACETYLTRANSFERASE COMPONENT OF PYRUVATE DEHYDROGENASE COMPLEX"/>
    <property type="match status" value="1"/>
</dbReference>
<evidence type="ECO:0000256" key="4">
    <source>
        <dbReference type="ARBA" id="ARBA00013114"/>
    </source>
</evidence>
<evidence type="ECO:0000256" key="12">
    <source>
        <dbReference type="ARBA" id="ARBA00048370"/>
    </source>
</evidence>
<comment type="caution">
    <text evidence="14">The sequence shown here is derived from an EMBL/GenBank/DDBJ whole genome shotgun (WGS) entry which is preliminary data.</text>
</comment>
<dbReference type="InterPro" id="IPR001078">
    <property type="entry name" value="2-oxoacid_DH_actylTfrase"/>
</dbReference>
<dbReference type="Proteomes" id="UP000234881">
    <property type="component" value="Unassembled WGS sequence"/>
</dbReference>